<protein>
    <submittedName>
        <fullName evidence="1">RHTO0S02e13630g1_1</fullName>
    </submittedName>
</protein>
<sequence length="226" mass="25087">MLDSGALQEERQKRTAATGRIVHSYGGHEGLQRIVAAIVNWLQINLTGFEPAEPATRANPNGYQHYDAGGLVIEGGLNTAPEPIVLRAPGVSIHVVQIRASGRWPRRFVLERFLPDSGGEKKGHKTDIREISAPRLVQSYVRVEHKYNWPTDEAETIAQAGLQDRPHALSVDFHPPLVPFAFTATIEQLGRPLEDTYKWSPHPDVAFRIHLLPPARPSLKPSSDLI</sequence>
<gene>
    <name evidence="1" type="ORF">RHTO0S_02e13630g</name>
</gene>
<organism evidence="1">
    <name type="scientific">Rhodotorula toruloides</name>
    <name type="common">Yeast</name>
    <name type="synonym">Rhodosporidium toruloides</name>
    <dbReference type="NCBI Taxonomy" id="5286"/>
    <lineage>
        <taxon>Eukaryota</taxon>
        <taxon>Fungi</taxon>
        <taxon>Dikarya</taxon>
        <taxon>Basidiomycota</taxon>
        <taxon>Pucciniomycotina</taxon>
        <taxon>Microbotryomycetes</taxon>
        <taxon>Sporidiobolales</taxon>
        <taxon>Sporidiobolaceae</taxon>
        <taxon>Rhodotorula</taxon>
    </lineage>
</organism>
<reference evidence="1" key="1">
    <citation type="journal article" date="2014" name="Genome Announc.">
        <title>Draft genome sequence of Rhodosporidium toruloides CECT1137, an oleaginous yeast of biotechnological interest.</title>
        <authorList>
            <person name="Morin N."/>
            <person name="Calcas X."/>
            <person name="Devillers H."/>
            <person name="Durrens P."/>
            <person name="Sherman D.J."/>
            <person name="Nicaud J.-M."/>
            <person name="Neuveglise C."/>
        </authorList>
    </citation>
    <scope>NUCLEOTIDE SEQUENCE</scope>
    <source>
        <strain evidence="1">CECT1137</strain>
    </source>
</reference>
<proteinExistence type="predicted"/>
<name>A0A061AID4_RHOTO</name>
<dbReference type="AlphaFoldDB" id="A0A061AID4"/>
<evidence type="ECO:0000313" key="1">
    <source>
        <dbReference type="EMBL" id="CDR37337.1"/>
    </source>
</evidence>
<accession>A0A061AID4</accession>
<dbReference type="EMBL" id="LK052937">
    <property type="protein sequence ID" value="CDR37337.1"/>
    <property type="molecule type" value="Genomic_DNA"/>
</dbReference>